<dbReference type="STRING" id="690879.TSACC_23140"/>
<evidence type="ECO:0000256" key="3">
    <source>
        <dbReference type="SAM" id="SignalP"/>
    </source>
</evidence>
<dbReference type="GO" id="GO:0000272">
    <property type="term" value="P:polysaccharide catabolic process"/>
    <property type="evidence" value="ECO:0007669"/>
    <property type="project" value="InterPro"/>
</dbReference>
<organism evidence="5 6">
    <name type="scientific">Terrimicrobium sacchariphilum</name>
    <dbReference type="NCBI Taxonomy" id="690879"/>
    <lineage>
        <taxon>Bacteria</taxon>
        <taxon>Pseudomonadati</taxon>
        <taxon>Verrucomicrobiota</taxon>
        <taxon>Terrimicrobiia</taxon>
        <taxon>Terrimicrobiales</taxon>
        <taxon>Terrimicrobiaceae</taxon>
        <taxon>Terrimicrobium</taxon>
    </lineage>
</organism>
<dbReference type="Pfam" id="PF00150">
    <property type="entry name" value="Cellulase"/>
    <property type="match status" value="1"/>
</dbReference>
<evidence type="ECO:0000256" key="2">
    <source>
        <dbReference type="ARBA" id="ARBA00023295"/>
    </source>
</evidence>
<feature type="chain" id="PRO_5007524805" evidence="3">
    <location>
        <begin position="26"/>
        <end position="683"/>
    </location>
</feature>
<reference evidence="6" key="1">
    <citation type="journal article" date="2017" name="Genome Announc.">
        <title>Draft Genome Sequence of Terrimicrobium sacchariphilum NM-5T, a Facultative Anaerobic Soil Bacterium of the Class Spartobacteria.</title>
        <authorList>
            <person name="Qiu Y.L."/>
            <person name="Tourlousse D.M."/>
            <person name="Matsuura N."/>
            <person name="Ohashi A."/>
            <person name="Sekiguchi Y."/>
        </authorList>
    </citation>
    <scope>NUCLEOTIDE SEQUENCE [LARGE SCALE GENOMIC DNA]</scope>
    <source>
        <strain evidence="6">NM-5</strain>
    </source>
</reference>
<dbReference type="RefSeq" id="WP_075080320.1">
    <property type="nucleotide sequence ID" value="NZ_BDCO01000002.1"/>
</dbReference>
<dbReference type="Proteomes" id="UP000076023">
    <property type="component" value="Unassembled WGS sequence"/>
</dbReference>
<evidence type="ECO:0000313" key="6">
    <source>
        <dbReference type="Proteomes" id="UP000076023"/>
    </source>
</evidence>
<dbReference type="InterPro" id="IPR017853">
    <property type="entry name" value="GH"/>
</dbReference>
<gene>
    <name evidence="5" type="ORF">TSACC_23140</name>
</gene>
<dbReference type="InterPro" id="IPR051923">
    <property type="entry name" value="Glycosyl_Hydrolase_39"/>
</dbReference>
<evidence type="ECO:0000313" key="5">
    <source>
        <dbReference type="EMBL" id="GAT34708.1"/>
    </source>
</evidence>
<dbReference type="SUPFAM" id="SSF51445">
    <property type="entry name" value="(Trans)glycosidases"/>
    <property type="match status" value="1"/>
</dbReference>
<accession>A0A146GDY1</accession>
<feature type="domain" description="Glycoside hydrolase family 5" evidence="4">
    <location>
        <begin position="245"/>
        <end position="396"/>
    </location>
</feature>
<evidence type="ECO:0000256" key="1">
    <source>
        <dbReference type="ARBA" id="ARBA00022801"/>
    </source>
</evidence>
<keyword evidence="6" id="KW-1185">Reference proteome</keyword>
<keyword evidence="1" id="KW-0378">Hydrolase</keyword>
<evidence type="ECO:0000259" key="4">
    <source>
        <dbReference type="Pfam" id="PF00150"/>
    </source>
</evidence>
<dbReference type="PANTHER" id="PTHR12631">
    <property type="entry name" value="ALPHA-L-IDURONIDASE"/>
    <property type="match status" value="1"/>
</dbReference>
<dbReference type="OrthoDB" id="9776971at2"/>
<feature type="signal peptide" evidence="3">
    <location>
        <begin position="1"/>
        <end position="25"/>
    </location>
</feature>
<dbReference type="InterPro" id="IPR001547">
    <property type="entry name" value="Glyco_hydro_5"/>
</dbReference>
<name>A0A146GDY1_TERSA</name>
<dbReference type="GO" id="GO:0004553">
    <property type="term" value="F:hydrolase activity, hydrolyzing O-glycosyl compounds"/>
    <property type="evidence" value="ECO:0007669"/>
    <property type="project" value="InterPro"/>
</dbReference>
<dbReference type="InParanoid" id="A0A146GDY1"/>
<comment type="caution">
    <text evidence="5">The sequence shown here is derived from an EMBL/GenBank/DDBJ whole genome shotgun (WGS) entry which is preliminary data.</text>
</comment>
<dbReference type="PANTHER" id="PTHR12631:SF10">
    <property type="entry name" value="BETA-XYLOSIDASE-LIKE PROTEIN-RELATED"/>
    <property type="match status" value="1"/>
</dbReference>
<dbReference type="EMBL" id="BDCO01000002">
    <property type="protein sequence ID" value="GAT34708.1"/>
    <property type="molecule type" value="Genomic_DNA"/>
</dbReference>
<keyword evidence="3" id="KW-0732">Signal</keyword>
<proteinExistence type="predicted"/>
<dbReference type="Gene3D" id="3.20.20.80">
    <property type="entry name" value="Glycosidases"/>
    <property type="match status" value="1"/>
</dbReference>
<sequence>MKYSLFRKSLPGAFAIALGLSTAWAEVGSPYYGTYDYPEQPGLDKLIEADPNKSLLTNKDSGPTGPQNVFGAWDVKNLSIDWSFDELLKFSGMEVVITHPAADLPQSHPDRVRIYADDDLNGEPVAEIEIPFESGAIQKVSVEFATPIVAKKLRTQFVTDHNQIVLSEVTFDAQPAGDEQPTKKKALVPTESYREVAFLPSPGLPGRARAAIPFFGVCGHLMHTDFFFPAKARTVDGAPRPAYWGQEYILPLLQQSGIQTVREPLYQPFFVGDKPFAGGNNRTAAENRAHVEKCLKQYDEAGISVLLVPMFGKKSDPNVAAFAKWIGQLAKDHPSVTAVELHNEPNLKGFWDGSIEEFVASARAFAKAIREVAPDTHLVVGSVSGWGGAWEHENLKELVEGPKDIARIWSEKAFEQGLLKFADGISAHPYRGASAPEGGDVLQDRLDPEGYEKEVRDWLALGRAKTPENKSLPFYITEIGYSVSKQGYSKVDSEIRQADYLTRQVLLALNLRLRGVPVAGFYWYDFKQDEVDYDYEANFGIVAKDTSRLRPAFLAYRRIAEAFGDVGSLAAIDLPVSFSVAPEKIKSFSWSRGGSYLIGFWRMNQLQKRDVDFASQISLKVPPDQRVVSVELTDLNEDRSRLVGFRVTEDNTLEVPLWVTARAAWIQVTVAAREPETTAAAKS</sequence>
<dbReference type="AlphaFoldDB" id="A0A146GDY1"/>
<keyword evidence="2" id="KW-0326">Glycosidase</keyword>
<protein>
    <submittedName>
        <fullName evidence="5">Cellulase</fullName>
    </submittedName>
</protein>